<proteinExistence type="predicted"/>
<dbReference type="Proteomes" id="UP000580250">
    <property type="component" value="Unassembled WGS sequence"/>
</dbReference>
<name>A0A6V7URJ0_MELEN</name>
<dbReference type="AlphaFoldDB" id="A0A6V7URJ0"/>
<protein>
    <submittedName>
        <fullName evidence="1">Uncharacterized protein</fullName>
    </submittedName>
</protein>
<organism evidence="1 2">
    <name type="scientific">Meloidogyne enterolobii</name>
    <name type="common">Root-knot nematode worm</name>
    <name type="synonym">Meloidogyne mayaguensis</name>
    <dbReference type="NCBI Taxonomy" id="390850"/>
    <lineage>
        <taxon>Eukaryota</taxon>
        <taxon>Metazoa</taxon>
        <taxon>Ecdysozoa</taxon>
        <taxon>Nematoda</taxon>
        <taxon>Chromadorea</taxon>
        <taxon>Rhabditida</taxon>
        <taxon>Tylenchina</taxon>
        <taxon>Tylenchomorpha</taxon>
        <taxon>Tylenchoidea</taxon>
        <taxon>Meloidogynidae</taxon>
        <taxon>Meloidogyninae</taxon>
        <taxon>Meloidogyne</taxon>
    </lineage>
</organism>
<evidence type="ECO:0000313" key="1">
    <source>
        <dbReference type="EMBL" id="CAD2164100.1"/>
    </source>
</evidence>
<accession>A0A6V7URJ0</accession>
<sequence>MWAFLRNIFVQLNGYFLCNYCEINWCDVFNYGPSSMLFIHTFFDFKLFFRLLY</sequence>
<reference evidence="1 2" key="1">
    <citation type="submission" date="2020-08" db="EMBL/GenBank/DDBJ databases">
        <authorList>
            <person name="Koutsovoulos G."/>
            <person name="Danchin GJ E."/>
        </authorList>
    </citation>
    <scope>NUCLEOTIDE SEQUENCE [LARGE SCALE GENOMIC DNA]</scope>
</reference>
<comment type="caution">
    <text evidence="1">The sequence shown here is derived from an EMBL/GenBank/DDBJ whole genome shotgun (WGS) entry which is preliminary data.</text>
</comment>
<dbReference type="EMBL" id="CAJEWN010000101">
    <property type="protein sequence ID" value="CAD2164100.1"/>
    <property type="molecule type" value="Genomic_DNA"/>
</dbReference>
<evidence type="ECO:0000313" key="2">
    <source>
        <dbReference type="Proteomes" id="UP000580250"/>
    </source>
</evidence>
<gene>
    <name evidence="1" type="ORF">MENT_LOCUS16396</name>
</gene>